<dbReference type="Proteomes" id="UP000003240">
    <property type="component" value="Unassembled WGS sequence"/>
</dbReference>
<dbReference type="EMBL" id="AFGF01000107">
    <property type="protein sequence ID" value="EGO63521.1"/>
    <property type="molecule type" value="Genomic_DNA"/>
</dbReference>
<accession>F7NK80</accession>
<gene>
    <name evidence="1" type="ORF">ALO_12466</name>
</gene>
<dbReference type="AlphaFoldDB" id="F7NK80"/>
<reference evidence="1 2" key="1">
    <citation type="journal article" date="2011" name="EMBO J.">
        <title>Structural diversity of bacterial flagellar motors.</title>
        <authorList>
            <person name="Chen S."/>
            <person name="Beeby M."/>
            <person name="Murphy G.E."/>
            <person name="Leadbetter J.R."/>
            <person name="Hendrixson D.R."/>
            <person name="Briegel A."/>
            <person name="Li Z."/>
            <person name="Shi J."/>
            <person name="Tocheva E.I."/>
            <person name="Muller A."/>
            <person name="Dobro M.J."/>
            <person name="Jensen G.J."/>
        </authorList>
    </citation>
    <scope>NUCLEOTIDE SEQUENCE [LARGE SCALE GENOMIC DNA]</scope>
    <source>
        <strain evidence="1 2">DSM 6540</strain>
    </source>
</reference>
<dbReference type="STRING" id="1009370.ALO_12466"/>
<name>F7NK80_9FIRM</name>
<keyword evidence="2" id="KW-1185">Reference proteome</keyword>
<evidence type="ECO:0000313" key="1">
    <source>
        <dbReference type="EMBL" id="EGO63521.1"/>
    </source>
</evidence>
<dbReference type="eggNOG" id="ENOG5033IDB">
    <property type="taxonomic scope" value="Bacteria"/>
</dbReference>
<organism evidence="1 2">
    <name type="scientific">Acetonema longum DSM 6540</name>
    <dbReference type="NCBI Taxonomy" id="1009370"/>
    <lineage>
        <taxon>Bacteria</taxon>
        <taxon>Bacillati</taxon>
        <taxon>Bacillota</taxon>
        <taxon>Negativicutes</taxon>
        <taxon>Acetonemataceae</taxon>
        <taxon>Acetonema</taxon>
    </lineage>
</organism>
<comment type="caution">
    <text evidence="1">The sequence shown here is derived from an EMBL/GenBank/DDBJ whole genome shotgun (WGS) entry which is preliminary data.</text>
</comment>
<dbReference type="OrthoDB" id="1682937at2"/>
<dbReference type="RefSeq" id="WP_004096114.1">
    <property type="nucleotide sequence ID" value="NZ_AFGF01000107.1"/>
</dbReference>
<sequence>MKKTIWMNDPLIRLQESLPDASSPKNRRSGGFSQRLGDVVERYEIMLKLTPAPALTEEETMIMSEVVCGSMVSDLSIKYMQDSILDAATGTAEERKALSEKAAGWSPTERLALIESMGQ</sequence>
<protein>
    <submittedName>
        <fullName evidence="1">Phage protein</fullName>
    </submittedName>
</protein>
<proteinExistence type="predicted"/>
<evidence type="ECO:0000313" key="2">
    <source>
        <dbReference type="Proteomes" id="UP000003240"/>
    </source>
</evidence>